<organism evidence="2 3">
    <name type="scientific">Naganishia liquefaciens</name>
    <dbReference type="NCBI Taxonomy" id="104408"/>
    <lineage>
        <taxon>Eukaryota</taxon>
        <taxon>Fungi</taxon>
        <taxon>Dikarya</taxon>
        <taxon>Basidiomycota</taxon>
        <taxon>Agaricomycotina</taxon>
        <taxon>Tremellomycetes</taxon>
        <taxon>Filobasidiales</taxon>
        <taxon>Filobasidiaceae</taxon>
        <taxon>Naganishia</taxon>
    </lineage>
</organism>
<dbReference type="GO" id="GO:0016407">
    <property type="term" value="F:acetyltransferase activity"/>
    <property type="evidence" value="ECO:0007669"/>
    <property type="project" value="InterPro"/>
</dbReference>
<reference evidence="2" key="1">
    <citation type="submission" date="2020-07" db="EMBL/GenBank/DDBJ databases">
        <title>Draft Genome Sequence of a Deep-Sea Yeast, Naganishia (Cryptococcus) liquefaciens strain N6.</title>
        <authorList>
            <person name="Han Y.W."/>
            <person name="Kajitani R."/>
            <person name="Morimoto H."/>
            <person name="Parhat M."/>
            <person name="Tsubouchi H."/>
            <person name="Bakenova O."/>
            <person name="Ogata M."/>
            <person name="Argunhan B."/>
            <person name="Aoki R."/>
            <person name="Kajiwara S."/>
            <person name="Itoh T."/>
            <person name="Iwasaki H."/>
        </authorList>
    </citation>
    <scope>NUCLEOTIDE SEQUENCE</scope>
    <source>
        <strain evidence="2">N6</strain>
    </source>
</reference>
<evidence type="ECO:0000313" key="3">
    <source>
        <dbReference type="Proteomes" id="UP000620104"/>
    </source>
</evidence>
<dbReference type="InterPro" id="IPR038765">
    <property type="entry name" value="Papain-like_cys_pep_sf"/>
</dbReference>
<dbReference type="PANTHER" id="PTHR11786">
    <property type="entry name" value="N-HYDROXYARYLAMINE O-ACETYLTRANSFERASE"/>
    <property type="match status" value="1"/>
</dbReference>
<dbReference type="Proteomes" id="UP000620104">
    <property type="component" value="Unassembled WGS sequence"/>
</dbReference>
<protein>
    <recommendedName>
        <fullName evidence="4">Arylamine N-acetyltransferase</fullName>
    </recommendedName>
</protein>
<dbReference type="AlphaFoldDB" id="A0A8H3U0C8"/>
<dbReference type="PANTHER" id="PTHR11786:SF0">
    <property type="entry name" value="ARYLAMINE N-ACETYLTRANSFERASE 4-RELATED"/>
    <property type="match status" value="1"/>
</dbReference>
<comment type="caution">
    <text evidence="2">The sequence shown here is derived from an EMBL/GenBank/DDBJ whole genome shotgun (WGS) entry which is preliminary data.</text>
</comment>
<gene>
    <name evidence="2" type="ORF">NliqN6_6779</name>
</gene>
<evidence type="ECO:0000256" key="1">
    <source>
        <dbReference type="ARBA" id="ARBA00006547"/>
    </source>
</evidence>
<accession>A0A8H3U0C8</accession>
<dbReference type="Gene3D" id="3.30.2140.20">
    <property type="match status" value="1"/>
</dbReference>
<dbReference type="InterPro" id="IPR001447">
    <property type="entry name" value="Arylamine_N-AcTrfase"/>
</dbReference>
<comment type="similarity">
    <text evidence="1">Belongs to the arylamine N-acetyltransferase family.</text>
</comment>
<dbReference type="InterPro" id="IPR053710">
    <property type="entry name" value="Arylamine_NAT_domain_sf"/>
</dbReference>
<dbReference type="OrthoDB" id="10260017at2759"/>
<sequence length="348" mass="38614">MSPPTRAASDSDIQSYLRRVHHPLAHDVAALKSDVGQEPLRVLRELMIGHNLFIPFENTFMHCVGTVTSPPLDPASIHSRLVDRHLGGYCYFHGLGISQILLGLGYSCRPVSAYVREGPSSSDASDSVILPERPTHCCVLLDLEDTTYLIDCGFARRGPVTPVALPKTGNPGEAGPIVGSPVLPSETWRITVADLSKLALPKESERRLINPTYILNHRSTGKGQTTDNASWDMLYAITTRTEELEAYEELSWHVCIGNKGVTHKFREYFAVARTYQPGATGPEYPDESNDILPVDFSARLARLSLTNMELSTFENGEKEVLCTFKDEEERLRGLRKWFGLCGPFEGKL</sequence>
<name>A0A8H3U0C8_9TREE</name>
<dbReference type="EMBL" id="BLZA01000058">
    <property type="protein sequence ID" value="GHJ90377.1"/>
    <property type="molecule type" value="Genomic_DNA"/>
</dbReference>
<evidence type="ECO:0000313" key="2">
    <source>
        <dbReference type="EMBL" id="GHJ90377.1"/>
    </source>
</evidence>
<keyword evidence="3" id="KW-1185">Reference proteome</keyword>
<evidence type="ECO:0008006" key="4">
    <source>
        <dbReference type="Google" id="ProtNLM"/>
    </source>
</evidence>
<proteinExistence type="inferred from homology"/>
<dbReference type="SUPFAM" id="SSF54001">
    <property type="entry name" value="Cysteine proteinases"/>
    <property type="match status" value="1"/>
</dbReference>
<dbReference type="Pfam" id="PF00797">
    <property type="entry name" value="Acetyltransf_2"/>
    <property type="match status" value="1"/>
</dbReference>